<gene>
    <name evidence="5" type="ORF">GSUB_16045</name>
</gene>
<proteinExistence type="inferred from homology"/>
<dbReference type="InterPro" id="IPR020287">
    <property type="entry name" value="Tail_sheath_C"/>
</dbReference>
<evidence type="ECO:0000259" key="2">
    <source>
        <dbReference type="Pfam" id="PF04984"/>
    </source>
</evidence>
<dbReference type="HOGENOM" id="CLU_037707_3_0_7"/>
<feature type="domain" description="Tail sheath protein Gp18-like" evidence="4">
    <location>
        <begin position="27"/>
        <end position="90"/>
    </location>
</feature>
<sequence length="400" mass="42850">MPSFLHGVEVVEIDYGPRPIQTVRSSVIGLIGTAPDADAAKFPLNTPVMIAGNRLEAAALDTVGAGNGTLPDAIDGIFDQAGAVVVVVRVDEGLDLAATISNVTGGVDVETGAYTGVHAFLAAESVLGFAPRILCAPGFTSHRPEDPVTSGQFLANPVVAELLGIADRLRAVIIADGPDTNDADAITYAADFGSRRVYLVDPGVKVFADGEVAIEPASARVAGMIAKSDAERGFWWSPSNREMYGIVGTTRPIDFTLGDADARANLLNEQNIATIIRQDGYRLWGNRTLSSDPKWAFINVVRTADMINESLLRAHLWAVDRNITKTYLEDVVEGVNNYLSYLTTLGAILGGKCWADSELNTPSNLAAGKVFFDFDFTPPAPAERVTFRSRMVNDYFEQIV</sequence>
<dbReference type="InterPro" id="IPR052042">
    <property type="entry name" value="Tail_sheath_structural"/>
</dbReference>
<dbReference type="PANTHER" id="PTHR35861">
    <property type="match status" value="1"/>
</dbReference>
<dbReference type="Proteomes" id="UP000035036">
    <property type="component" value="Chromosome"/>
</dbReference>
<evidence type="ECO:0000313" key="5">
    <source>
        <dbReference type="EMBL" id="AJF07764.1"/>
    </source>
</evidence>
<dbReference type="STRING" id="483547.GSUB_16045"/>
<evidence type="ECO:0000256" key="1">
    <source>
        <dbReference type="ARBA" id="ARBA00008005"/>
    </source>
</evidence>
<dbReference type="InterPro" id="IPR054564">
    <property type="entry name" value="Gp18_domIII_N"/>
</dbReference>
<keyword evidence="6" id="KW-1185">Reference proteome</keyword>
<name>A0A0B5FSY1_9BACT</name>
<accession>A0A0B5FSY1</accession>
<evidence type="ECO:0000259" key="3">
    <source>
        <dbReference type="Pfam" id="PF17482"/>
    </source>
</evidence>
<evidence type="ECO:0000259" key="4">
    <source>
        <dbReference type="Pfam" id="PF22671"/>
    </source>
</evidence>
<dbReference type="AlphaFoldDB" id="A0A0B5FSY1"/>
<dbReference type="Gene3D" id="3.40.50.11780">
    <property type="match status" value="1"/>
</dbReference>
<evidence type="ECO:0000313" key="6">
    <source>
        <dbReference type="Proteomes" id="UP000035036"/>
    </source>
</evidence>
<protein>
    <submittedName>
        <fullName evidence="5">Tail protein</fullName>
    </submittedName>
</protein>
<comment type="similarity">
    <text evidence="1">Belongs to the myoviridae tail sheath protein family.</text>
</comment>
<dbReference type="Pfam" id="PF17482">
    <property type="entry name" value="Phage_sheath_1C"/>
    <property type="match status" value="1"/>
</dbReference>
<organism evidence="5 6">
    <name type="scientific">Geoalkalibacter subterraneus</name>
    <dbReference type="NCBI Taxonomy" id="483547"/>
    <lineage>
        <taxon>Bacteria</taxon>
        <taxon>Pseudomonadati</taxon>
        <taxon>Thermodesulfobacteriota</taxon>
        <taxon>Desulfuromonadia</taxon>
        <taxon>Desulfuromonadales</taxon>
        <taxon>Geoalkalibacteraceae</taxon>
        <taxon>Geoalkalibacter</taxon>
    </lineage>
</organism>
<dbReference type="Pfam" id="PF04984">
    <property type="entry name" value="Phage_sheath_1"/>
    <property type="match status" value="1"/>
</dbReference>
<dbReference type="Pfam" id="PF22671">
    <property type="entry name" value="Gp18_domIII_N"/>
    <property type="match status" value="1"/>
</dbReference>
<dbReference type="EMBL" id="CP010311">
    <property type="protein sequence ID" value="AJF07764.1"/>
    <property type="molecule type" value="Genomic_DNA"/>
</dbReference>
<feature type="domain" description="Tail sheath protein C-terminal" evidence="3">
    <location>
        <begin position="290"/>
        <end position="390"/>
    </location>
</feature>
<dbReference type="InterPro" id="IPR035089">
    <property type="entry name" value="Phage_sheath_subtilisin"/>
</dbReference>
<dbReference type="OrthoDB" id="9767864at2"/>
<dbReference type="PANTHER" id="PTHR35861:SF1">
    <property type="entry name" value="PHAGE TAIL SHEATH PROTEIN"/>
    <property type="match status" value="1"/>
</dbReference>
<reference evidence="5 6" key="1">
    <citation type="journal article" date="2015" name="Genome Announc.">
        <title>Genomes of Geoalkalibacter ferrihydriticus Z-0531T and Geoalkalibacter subterraneus Red1T, Two Haloalkaliphilic Metal-Reducing Deltaproteobacteria.</title>
        <authorList>
            <person name="Badalamenti J.P."/>
            <person name="Krajmalnik-Brown R."/>
            <person name="Torres C.I."/>
            <person name="Bond D.R."/>
        </authorList>
    </citation>
    <scope>NUCLEOTIDE SEQUENCE [LARGE SCALE GENOMIC DNA]</scope>
    <source>
        <strain evidence="5 6">Red1</strain>
    </source>
</reference>
<feature type="domain" description="Tail sheath protein subtilisin-like" evidence="2">
    <location>
        <begin position="112"/>
        <end position="289"/>
    </location>
</feature>
<dbReference type="KEGG" id="gsb:GSUB_16045"/>
<dbReference type="RefSeq" id="WP_040201743.1">
    <property type="nucleotide sequence ID" value="NZ_CP010311.1"/>
</dbReference>